<evidence type="ECO:0000313" key="2">
    <source>
        <dbReference type="Proteomes" id="UP001174136"/>
    </source>
</evidence>
<name>A0AA47M3Q4_MERPO</name>
<reference evidence="1" key="1">
    <citation type="journal article" date="2023" name="Front. Mar. Sci.">
        <title>A new Merluccius polli reference genome to investigate the effects of global change in West African waters.</title>
        <authorList>
            <person name="Mateo J.L."/>
            <person name="Blanco-Fernandez C."/>
            <person name="Garcia-Vazquez E."/>
            <person name="Machado-Schiaffino G."/>
        </authorList>
    </citation>
    <scope>NUCLEOTIDE SEQUENCE</scope>
    <source>
        <strain evidence="1">C29</strain>
        <tissue evidence="1">Fin</tissue>
    </source>
</reference>
<gene>
    <name evidence="1" type="ORF">N1851_031542</name>
</gene>
<evidence type="ECO:0000313" key="1">
    <source>
        <dbReference type="EMBL" id="KAK0133080.1"/>
    </source>
</evidence>
<accession>A0AA47M3Q4</accession>
<comment type="caution">
    <text evidence="1">The sequence shown here is derived from an EMBL/GenBank/DDBJ whole genome shotgun (WGS) entry which is preliminary data.</text>
</comment>
<proteinExistence type="predicted"/>
<dbReference type="Proteomes" id="UP001174136">
    <property type="component" value="Unassembled WGS sequence"/>
</dbReference>
<sequence length="194" mass="21271">MLGHTKIHNILWREDVITVITVCAILHNRAVSPYLFTEGVQSGADLLSQDPLGLQQLGVQCVAELALSDHVIGAFAEPRPVELGREAGQHGAKVLQVVDHDAQLALGFLLKTTEEEEQQMKNEQKNEQSLSVSNMSLLSTHHVDGDPVVRVLREHPDTPLQDVTDSCSHSLQMGWMHATRSTADELCLMGTVPT</sequence>
<keyword evidence="2" id="KW-1185">Reference proteome</keyword>
<organism evidence="1 2">
    <name type="scientific">Merluccius polli</name>
    <name type="common">Benguela hake</name>
    <name type="synonym">Merluccius cadenati</name>
    <dbReference type="NCBI Taxonomy" id="89951"/>
    <lineage>
        <taxon>Eukaryota</taxon>
        <taxon>Metazoa</taxon>
        <taxon>Chordata</taxon>
        <taxon>Craniata</taxon>
        <taxon>Vertebrata</taxon>
        <taxon>Euteleostomi</taxon>
        <taxon>Actinopterygii</taxon>
        <taxon>Neopterygii</taxon>
        <taxon>Teleostei</taxon>
        <taxon>Neoteleostei</taxon>
        <taxon>Acanthomorphata</taxon>
        <taxon>Zeiogadaria</taxon>
        <taxon>Gadariae</taxon>
        <taxon>Gadiformes</taxon>
        <taxon>Gadoidei</taxon>
        <taxon>Merlucciidae</taxon>
        <taxon>Merluccius</taxon>
    </lineage>
</organism>
<dbReference type="EMBL" id="JAOPHQ010006022">
    <property type="protein sequence ID" value="KAK0133080.1"/>
    <property type="molecule type" value="Genomic_DNA"/>
</dbReference>
<dbReference type="AlphaFoldDB" id="A0AA47M3Q4"/>
<protein>
    <submittedName>
        <fullName evidence="1">Uncharacterized protein</fullName>
    </submittedName>
</protein>